<feature type="domain" description="TIR" evidence="2">
    <location>
        <begin position="4"/>
        <end position="112"/>
    </location>
</feature>
<gene>
    <name evidence="3" type="ORF">SAMN05414137_102386</name>
</gene>
<evidence type="ECO:0000313" key="3">
    <source>
        <dbReference type="EMBL" id="SEK54515.1"/>
    </source>
</evidence>
<dbReference type="InterPro" id="IPR000157">
    <property type="entry name" value="TIR_dom"/>
</dbReference>
<dbReference type="Gene3D" id="3.40.50.10140">
    <property type="entry name" value="Toll/interleukin-1 receptor homology (TIR) domain"/>
    <property type="match status" value="1"/>
</dbReference>
<dbReference type="Proteomes" id="UP000183015">
    <property type="component" value="Unassembled WGS sequence"/>
</dbReference>
<dbReference type="SUPFAM" id="SSF52200">
    <property type="entry name" value="Toll/Interleukin receptor TIR domain"/>
    <property type="match status" value="1"/>
</dbReference>
<name>A0A1H7I1Y0_STRJI</name>
<dbReference type="GO" id="GO:0007165">
    <property type="term" value="P:signal transduction"/>
    <property type="evidence" value="ECO:0007669"/>
    <property type="project" value="InterPro"/>
</dbReference>
<accession>A0A1H7I1Y0</accession>
<dbReference type="eggNOG" id="ENOG5032TKD">
    <property type="taxonomic scope" value="Bacteria"/>
</dbReference>
<evidence type="ECO:0000313" key="4">
    <source>
        <dbReference type="Proteomes" id="UP000183015"/>
    </source>
</evidence>
<evidence type="ECO:0000259" key="2">
    <source>
        <dbReference type="Pfam" id="PF13676"/>
    </source>
</evidence>
<dbReference type="EMBL" id="FOAZ01000002">
    <property type="protein sequence ID" value="SEK54515.1"/>
    <property type="molecule type" value="Genomic_DNA"/>
</dbReference>
<dbReference type="AlphaFoldDB" id="A0A1H7I1Y0"/>
<dbReference type="Pfam" id="PF13676">
    <property type="entry name" value="TIR_2"/>
    <property type="match status" value="1"/>
</dbReference>
<feature type="region of interest" description="Disordered" evidence="1">
    <location>
        <begin position="230"/>
        <end position="253"/>
    </location>
</feature>
<protein>
    <submittedName>
        <fullName evidence="3">TIR domain-containing protein</fullName>
    </submittedName>
</protein>
<sequence>MLKIFLSWSGEQSRLCAEELKRFLPFFNSSIEAFVSSADIRKGDRGLQRIAAQLEGSTFGIVCITPHNRDAPWINFESGALSRQVAEGKVIPFLLGASVRDLLESPLEQFQAVVADSGADVLAMIKSINARCEPVNEEKRIEQLFEVLWPETQQRLAEIMSSPASLPDGSVVPQRRTEEILDDLLPLIREQIDRITELEGAVRALRLTAGSLAPQQDRRVPFNGMFDETGPRIPAAPLGDITGTAGIQQRPAE</sequence>
<keyword evidence="4" id="KW-1185">Reference proteome</keyword>
<proteinExistence type="predicted"/>
<dbReference type="OrthoDB" id="122965at2"/>
<evidence type="ECO:0000256" key="1">
    <source>
        <dbReference type="SAM" id="MobiDB-lite"/>
    </source>
</evidence>
<dbReference type="RefSeq" id="WP_042443630.1">
    <property type="nucleotide sequence ID" value="NZ_BBPN01000005.1"/>
</dbReference>
<dbReference type="InterPro" id="IPR035897">
    <property type="entry name" value="Toll_tir_struct_dom_sf"/>
</dbReference>
<organism evidence="3 4">
    <name type="scientific">Streptacidiphilus jiangxiensis</name>
    <dbReference type="NCBI Taxonomy" id="235985"/>
    <lineage>
        <taxon>Bacteria</taxon>
        <taxon>Bacillati</taxon>
        <taxon>Actinomycetota</taxon>
        <taxon>Actinomycetes</taxon>
        <taxon>Kitasatosporales</taxon>
        <taxon>Streptomycetaceae</taxon>
        <taxon>Streptacidiphilus</taxon>
    </lineage>
</organism>
<dbReference type="STRING" id="235985.SAMN05414137_102386"/>
<reference evidence="4" key="1">
    <citation type="submission" date="2016-10" db="EMBL/GenBank/DDBJ databases">
        <authorList>
            <person name="Varghese N."/>
        </authorList>
    </citation>
    <scope>NUCLEOTIDE SEQUENCE [LARGE SCALE GENOMIC DNA]</scope>
    <source>
        <strain evidence="4">DSM 45096 / BCRC 16803 / CGMCC 4.1857 / CIP 109030 / JCM 12277 / KCTC 19219 / NBRC 100920 / 33214</strain>
    </source>
</reference>